<accession>A0A016WYP6</accession>
<organism evidence="1 2">
    <name type="scientific">Ancylostoma ceylanicum</name>
    <dbReference type="NCBI Taxonomy" id="53326"/>
    <lineage>
        <taxon>Eukaryota</taxon>
        <taxon>Metazoa</taxon>
        <taxon>Ecdysozoa</taxon>
        <taxon>Nematoda</taxon>
        <taxon>Chromadorea</taxon>
        <taxon>Rhabditida</taxon>
        <taxon>Rhabditina</taxon>
        <taxon>Rhabditomorpha</taxon>
        <taxon>Strongyloidea</taxon>
        <taxon>Ancylostomatidae</taxon>
        <taxon>Ancylostomatinae</taxon>
        <taxon>Ancylostoma</taxon>
    </lineage>
</organism>
<comment type="caution">
    <text evidence="1">The sequence shown here is derived from an EMBL/GenBank/DDBJ whole genome shotgun (WGS) entry which is preliminary data.</text>
</comment>
<reference evidence="2" key="1">
    <citation type="journal article" date="2015" name="Nat. Genet.">
        <title>The genome and transcriptome of the zoonotic hookworm Ancylostoma ceylanicum identify infection-specific gene families.</title>
        <authorList>
            <person name="Schwarz E.M."/>
            <person name="Hu Y."/>
            <person name="Antoshechkin I."/>
            <person name="Miller M.M."/>
            <person name="Sternberg P.W."/>
            <person name="Aroian R.V."/>
        </authorList>
    </citation>
    <scope>NUCLEOTIDE SEQUENCE</scope>
    <source>
        <strain evidence="2">HY135</strain>
    </source>
</reference>
<keyword evidence="2" id="KW-1185">Reference proteome</keyword>
<protein>
    <submittedName>
        <fullName evidence="1">Uncharacterized protein</fullName>
    </submittedName>
</protein>
<evidence type="ECO:0000313" key="1">
    <source>
        <dbReference type="EMBL" id="EYC44392.1"/>
    </source>
</evidence>
<proteinExistence type="predicted"/>
<name>A0A016WYP6_9BILA</name>
<dbReference type="AlphaFoldDB" id="A0A016WYP6"/>
<evidence type="ECO:0000313" key="2">
    <source>
        <dbReference type="Proteomes" id="UP000024635"/>
    </source>
</evidence>
<dbReference type="Proteomes" id="UP000024635">
    <property type="component" value="Unassembled WGS sequence"/>
</dbReference>
<sequence length="76" mass="8542">MSFCFLERGRGDISGAAVQFPAGRHIAIACSKRESWYPCEKPAFLSFLRSCCRLSRVLFLFGVFPTIVPGEMQYTS</sequence>
<gene>
    <name evidence="1" type="primary">Acey_s0462.g1887</name>
    <name evidence="1" type="ORF">Y032_0462g1887</name>
</gene>
<dbReference type="EMBL" id="JARK01000062">
    <property type="protein sequence ID" value="EYC44392.1"/>
    <property type="molecule type" value="Genomic_DNA"/>
</dbReference>